<dbReference type="PANTHER" id="PTHR47926:SF460">
    <property type="entry name" value="OS01G0815900 PROTEIN"/>
    <property type="match status" value="1"/>
</dbReference>
<dbReference type="GO" id="GO:0009451">
    <property type="term" value="P:RNA modification"/>
    <property type="evidence" value="ECO:0007669"/>
    <property type="project" value="InterPro"/>
</dbReference>
<dbReference type="Pfam" id="PF01535">
    <property type="entry name" value="PPR"/>
    <property type="match status" value="1"/>
</dbReference>
<dbReference type="AlphaFoldDB" id="A0AAD5J8C7"/>
<keyword evidence="4" id="KW-1185">Reference proteome</keyword>
<dbReference type="Proteomes" id="UP001064489">
    <property type="component" value="Chromosome 6"/>
</dbReference>
<proteinExistence type="predicted"/>
<keyword evidence="1" id="KW-0677">Repeat</keyword>
<evidence type="ECO:0000313" key="3">
    <source>
        <dbReference type="EMBL" id="KAI9191165.1"/>
    </source>
</evidence>
<feature type="repeat" description="PPR" evidence="2">
    <location>
        <begin position="88"/>
        <end position="123"/>
    </location>
</feature>
<dbReference type="InterPro" id="IPR011990">
    <property type="entry name" value="TPR-like_helical_dom_sf"/>
</dbReference>
<dbReference type="NCBIfam" id="TIGR00756">
    <property type="entry name" value="PPR"/>
    <property type="match status" value="2"/>
</dbReference>
<evidence type="ECO:0000256" key="2">
    <source>
        <dbReference type="PROSITE-ProRule" id="PRU00708"/>
    </source>
</evidence>
<dbReference type="InterPro" id="IPR046960">
    <property type="entry name" value="PPR_At4g14850-like_plant"/>
</dbReference>
<evidence type="ECO:0000256" key="1">
    <source>
        <dbReference type="ARBA" id="ARBA00022737"/>
    </source>
</evidence>
<reference evidence="3" key="2">
    <citation type="submission" date="2023-02" db="EMBL/GenBank/DDBJ databases">
        <authorList>
            <person name="Swenson N.G."/>
            <person name="Wegrzyn J.L."/>
            <person name="Mcevoy S.L."/>
        </authorList>
    </citation>
    <scope>NUCLEOTIDE SEQUENCE</scope>
    <source>
        <strain evidence="3">91603</strain>
        <tissue evidence="3">Leaf</tissue>
    </source>
</reference>
<sequence>MSTGKLVEEGKMIHGFCIKTSFVSELNVCNSLITMYAKLDSMHDSRRIFEELNYREIISWNALISGHGDYESVMNWFKEMEKEGVRPDSITFLSLLAACGRTGMVNTGCQLFESMVKDHHIEPFTEH</sequence>
<name>A0AAD5J8C7_ACENE</name>
<dbReference type="Pfam" id="PF13041">
    <property type="entry name" value="PPR_2"/>
    <property type="match status" value="1"/>
</dbReference>
<dbReference type="EMBL" id="JAJSOW010000004">
    <property type="protein sequence ID" value="KAI9191165.1"/>
    <property type="molecule type" value="Genomic_DNA"/>
</dbReference>
<evidence type="ECO:0000313" key="4">
    <source>
        <dbReference type="Proteomes" id="UP001064489"/>
    </source>
</evidence>
<dbReference type="GO" id="GO:0003723">
    <property type="term" value="F:RNA binding"/>
    <property type="evidence" value="ECO:0007669"/>
    <property type="project" value="InterPro"/>
</dbReference>
<dbReference type="FunFam" id="1.25.40.10:FF:000031">
    <property type="entry name" value="Pentatricopeptide repeat-containing protein mitochondrial"/>
    <property type="match status" value="1"/>
</dbReference>
<gene>
    <name evidence="3" type="ORF">LWI28_004569</name>
</gene>
<evidence type="ECO:0008006" key="5">
    <source>
        <dbReference type="Google" id="ProtNLM"/>
    </source>
</evidence>
<dbReference type="PANTHER" id="PTHR47926">
    <property type="entry name" value="PENTATRICOPEPTIDE REPEAT-CONTAINING PROTEIN"/>
    <property type="match status" value="1"/>
</dbReference>
<accession>A0AAD5J8C7</accession>
<organism evidence="3 4">
    <name type="scientific">Acer negundo</name>
    <name type="common">Box elder</name>
    <dbReference type="NCBI Taxonomy" id="4023"/>
    <lineage>
        <taxon>Eukaryota</taxon>
        <taxon>Viridiplantae</taxon>
        <taxon>Streptophyta</taxon>
        <taxon>Embryophyta</taxon>
        <taxon>Tracheophyta</taxon>
        <taxon>Spermatophyta</taxon>
        <taxon>Magnoliopsida</taxon>
        <taxon>eudicotyledons</taxon>
        <taxon>Gunneridae</taxon>
        <taxon>Pentapetalae</taxon>
        <taxon>rosids</taxon>
        <taxon>malvids</taxon>
        <taxon>Sapindales</taxon>
        <taxon>Sapindaceae</taxon>
        <taxon>Hippocastanoideae</taxon>
        <taxon>Acereae</taxon>
        <taxon>Acer</taxon>
    </lineage>
</organism>
<comment type="caution">
    <text evidence="3">The sequence shown here is derived from an EMBL/GenBank/DDBJ whole genome shotgun (WGS) entry which is preliminary data.</text>
</comment>
<dbReference type="PROSITE" id="PS51375">
    <property type="entry name" value="PPR"/>
    <property type="match status" value="1"/>
</dbReference>
<dbReference type="InterPro" id="IPR002885">
    <property type="entry name" value="PPR_rpt"/>
</dbReference>
<reference evidence="3" key="1">
    <citation type="journal article" date="2022" name="Plant J.">
        <title>Strategies of tolerance reflected in two North American maple genomes.</title>
        <authorList>
            <person name="McEvoy S.L."/>
            <person name="Sezen U.U."/>
            <person name="Trouern-Trend A."/>
            <person name="McMahon S.M."/>
            <person name="Schaberg P.G."/>
            <person name="Yang J."/>
            <person name="Wegrzyn J.L."/>
            <person name="Swenson N.G."/>
        </authorList>
    </citation>
    <scope>NUCLEOTIDE SEQUENCE</scope>
    <source>
        <strain evidence="3">91603</strain>
    </source>
</reference>
<protein>
    <recommendedName>
        <fullName evidence="5">Pentatricopeptide repeat-containing protein</fullName>
    </recommendedName>
</protein>
<dbReference type="Gene3D" id="1.25.40.10">
    <property type="entry name" value="Tetratricopeptide repeat domain"/>
    <property type="match status" value="1"/>
</dbReference>